<dbReference type="GO" id="GO:0005886">
    <property type="term" value="C:plasma membrane"/>
    <property type="evidence" value="ECO:0007669"/>
    <property type="project" value="UniProtKB-SubCell"/>
</dbReference>
<dbReference type="PANTHER" id="PTHR37316:SF1">
    <property type="entry name" value="TEICHOIC ACID GLYCEROL-PHOSPHATE PRIMASE"/>
    <property type="match status" value="1"/>
</dbReference>
<keyword evidence="5" id="KW-0777">Teichoic acid biosynthesis</keyword>
<evidence type="ECO:0000313" key="7">
    <source>
        <dbReference type="EMBL" id="SLM85258.1"/>
    </source>
</evidence>
<evidence type="ECO:0000256" key="3">
    <source>
        <dbReference type="ARBA" id="ARBA00022475"/>
    </source>
</evidence>
<organism evidence="7 8">
    <name type="scientific">Vagococcus fluvialis bH819</name>
    <dbReference type="NCBI Taxonomy" id="1255619"/>
    <lineage>
        <taxon>Bacteria</taxon>
        <taxon>Bacillati</taxon>
        <taxon>Bacillota</taxon>
        <taxon>Bacilli</taxon>
        <taxon>Lactobacillales</taxon>
        <taxon>Enterococcaceae</taxon>
        <taxon>Vagococcus</taxon>
    </lineage>
</organism>
<dbReference type="Gene3D" id="3.40.50.12580">
    <property type="match status" value="1"/>
</dbReference>
<evidence type="ECO:0000256" key="5">
    <source>
        <dbReference type="ARBA" id="ARBA00022944"/>
    </source>
</evidence>
<dbReference type="InterPro" id="IPR051612">
    <property type="entry name" value="Teichoic_Acid_Biosynth"/>
</dbReference>
<evidence type="ECO:0000256" key="4">
    <source>
        <dbReference type="ARBA" id="ARBA00022679"/>
    </source>
</evidence>
<comment type="similarity">
    <text evidence="2">Belongs to the CDP-glycerol glycerophosphotransferase family.</text>
</comment>
<dbReference type="SUPFAM" id="SSF53756">
    <property type="entry name" value="UDP-Glycosyltransferase/glycogen phosphorylase"/>
    <property type="match status" value="1"/>
</dbReference>
<keyword evidence="3" id="KW-1003">Cell membrane</keyword>
<dbReference type="InterPro" id="IPR043148">
    <property type="entry name" value="TagF_C"/>
</dbReference>
<dbReference type="GO" id="GO:0019350">
    <property type="term" value="P:teichoic acid biosynthetic process"/>
    <property type="evidence" value="ECO:0007669"/>
    <property type="project" value="UniProtKB-KW"/>
</dbReference>
<dbReference type="GO" id="GO:0047355">
    <property type="term" value="F:CDP-glycerol glycerophosphotransferase activity"/>
    <property type="evidence" value="ECO:0007669"/>
    <property type="project" value="InterPro"/>
</dbReference>
<dbReference type="Gene3D" id="3.40.50.11820">
    <property type="match status" value="1"/>
</dbReference>
<dbReference type="Proteomes" id="UP000195918">
    <property type="component" value="Unassembled WGS sequence"/>
</dbReference>
<reference evidence="8" key="1">
    <citation type="submission" date="2017-02" db="EMBL/GenBank/DDBJ databases">
        <authorList>
            <person name="Dridi B."/>
        </authorList>
    </citation>
    <scope>NUCLEOTIDE SEQUENCE [LARGE SCALE GENOMIC DNA]</scope>
    <source>
        <strain evidence="8">bH819</strain>
    </source>
</reference>
<evidence type="ECO:0000256" key="6">
    <source>
        <dbReference type="ARBA" id="ARBA00023136"/>
    </source>
</evidence>
<keyword evidence="6" id="KW-0472">Membrane</keyword>
<dbReference type="RefSeq" id="WP_179203789.1">
    <property type="nucleotide sequence ID" value="NZ_FWFD01000008.1"/>
</dbReference>
<name>A0A1X6WLX9_9ENTE</name>
<dbReference type="InterPro" id="IPR007554">
    <property type="entry name" value="Glycerophosphate_synth"/>
</dbReference>
<dbReference type="PANTHER" id="PTHR37316">
    <property type="entry name" value="TEICHOIC ACID GLYCEROL-PHOSPHATE PRIMASE"/>
    <property type="match status" value="1"/>
</dbReference>
<evidence type="ECO:0000256" key="2">
    <source>
        <dbReference type="ARBA" id="ARBA00010488"/>
    </source>
</evidence>
<proteinExistence type="inferred from homology"/>
<dbReference type="EMBL" id="FWFD01000008">
    <property type="protein sequence ID" value="SLM85258.1"/>
    <property type="molecule type" value="Genomic_DNA"/>
</dbReference>
<gene>
    <name evidence="7" type="ORF">FM121_04120</name>
</gene>
<protein>
    <submittedName>
        <fullName evidence="7">CDP-glycerol: N-acetyl-beta-D-mannosaminyl-1,4-N-acetyl-D-glucosaminyldiphosphoundecaprenyl glycerophosphotransferase</fullName>
    </submittedName>
</protein>
<sequence>MKSIILEQLKRVYSSYVKHLSARNQTKPLKNQIVYLLSFPNNDHGLIEAIKDLESLSICYTNQTENEALKFKELGIPVYNINSYQGLKKTIQLVSNSRVILADNYFAFLGDIKKRPEQSFIQIWHATGAIKKFGLEDKTAQKRSTKDQARFKRVYQSFDYFVVGSKAMGEVFKKSYGANESQLLYLGFPRTDYFYKKEIKTKKSKQIVYLPTYRKEQPEKIVTEILELRKKMAKTTELYIKTHPHEKWTNQDELEKVEGLYLVDHNTSADELISQADILITDYSSVAFDYALIHPLGKLIFYWYDEDNYVKETGLQESIRELLPNSICHNINDVLAEINNEEQNLSLFNSYWNTYNDGKATDRLLAVIKKELDV</sequence>
<comment type="subcellular location">
    <subcellularLocation>
        <location evidence="1">Cell membrane</location>
        <topology evidence="1">Peripheral membrane protein</topology>
    </subcellularLocation>
</comment>
<dbReference type="Pfam" id="PF04464">
    <property type="entry name" value="Glyphos_transf"/>
    <property type="match status" value="1"/>
</dbReference>
<dbReference type="AlphaFoldDB" id="A0A1X6WLX9"/>
<accession>A0A1X6WLX9</accession>
<dbReference type="InterPro" id="IPR043149">
    <property type="entry name" value="TagF_N"/>
</dbReference>
<evidence type="ECO:0000313" key="8">
    <source>
        <dbReference type="Proteomes" id="UP000195918"/>
    </source>
</evidence>
<evidence type="ECO:0000256" key="1">
    <source>
        <dbReference type="ARBA" id="ARBA00004202"/>
    </source>
</evidence>
<keyword evidence="8" id="KW-1185">Reference proteome</keyword>
<keyword evidence="4 7" id="KW-0808">Transferase</keyword>